<feature type="domain" description="Lipocalin/cytosolic fatty-acid binding" evidence="3">
    <location>
        <begin position="48"/>
        <end position="127"/>
    </location>
</feature>
<feature type="chain" id="PRO_5019116195" evidence="2">
    <location>
        <begin position="21"/>
        <end position="185"/>
    </location>
</feature>
<dbReference type="GO" id="GO:0070062">
    <property type="term" value="C:extracellular exosome"/>
    <property type="evidence" value="ECO:0007669"/>
    <property type="project" value="TreeGrafter"/>
</dbReference>
<dbReference type="GO" id="GO:0001848">
    <property type="term" value="F:complement binding"/>
    <property type="evidence" value="ECO:0007669"/>
    <property type="project" value="TreeGrafter"/>
</dbReference>
<evidence type="ECO:0000256" key="1">
    <source>
        <dbReference type="RuleBase" id="RU003695"/>
    </source>
</evidence>
<name>A0A452VF02_URSMA</name>
<dbReference type="InterPro" id="IPR043245">
    <property type="entry name" value="C8G"/>
</dbReference>
<dbReference type="InterPro" id="IPR022272">
    <property type="entry name" value="Lipocalin_CS"/>
</dbReference>
<dbReference type="AlphaFoldDB" id="A0A452VF02"/>
<dbReference type="Ensembl" id="ENSUMAT00000038066.1">
    <property type="protein sequence ID" value="ENSUMAP00000032197.1"/>
    <property type="gene ID" value="ENSUMAG00000023211.1"/>
</dbReference>
<dbReference type="GeneTree" id="ENSGT00940000169457"/>
<dbReference type="GO" id="GO:0005579">
    <property type="term" value="C:membrane attack complex"/>
    <property type="evidence" value="ECO:0007669"/>
    <property type="project" value="InterPro"/>
</dbReference>
<dbReference type="PROSITE" id="PS00213">
    <property type="entry name" value="LIPOCALIN"/>
    <property type="match status" value="1"/>
</dbReference>
<dbReference type="InterPro" id="IPR000566">
    <property type="entry name" value="Lipocln_cytosolic_FA-bd_dom"/>
</dbReference>
<proteinExistence type="inferred from homology"/>
<gene>
    <name evidence="4" type="primary">C8G</name>
</gene>
<evidence type="ECO:0000313" key="4">
    <source>
        <dbReference type="Ensembl" id="ENSUMAP00000032197"/>
    </source>
</evidence>
<dbReference type="Pfam" id="PF00061">
    <property type="entry name" value="Lipocalin"/>
    <property type="match status" value="1"/>
</dbReference>
<evidence type="ECO:0000256" key="2">
    <source>
        <dbReference type="SAM" id="SignalP"/>
    </source>
</evidence>
<dbReference type="Gene3D" id="2.40.128.20">
    <property type="match status" value="1"/>
</dbReference>
<dbReference type="GO" id="GO:0072562">
    <property type="term" value="C:blood microparticle"/>
    <property type="evidence" value="ECO:0007669"/>
    <property type="project" value="TreeGrafter"/>
</dbReference>
<dbReference type="SUPFAM" id="SSF50814">
    <property type="entry name" value="Lipocalins"/>
    <property type="match status" value="1"/>
</dbReference>
<feature type="signal peptide" evidence="2">
    <location>
        <begin position="1"/>
        <end position="20"/>
    </location>
</feature>
<dbReference type="OMA" id="LNGICWQ"/>
<dbReference type="PANTHER" id="PTHR47304">
    <property type="entry name" value="COMPLEMENT COMPONENT C8 GAMMA CHAIN"/>
    <property type="match status" value="1"/>
</dbReference>
<dbReference type="InterPro" id="IPR012674">
    <property type="entry name" value="Calycin"/>
</dbReference>
<protein>
    <submittedName>
        <fullName evidence="4">Complement C8 gamma chain</fullName>
    </submittedName>
</protein>
<keyword evidence="2" id="KW-0732">Signal</keyword>
<comment type="similarity">
    <text evidence="1">Belongs to the calycin superfamily. Lipocalin family.</text>
</comment>
<sequence>MLTPRTALLLTVLLAGGSLSQRPRRPPRPASPISTIQPKANFDAQQFAGTWLLVAVASSCRFLQEQGHRAEATALHVAPQGAAMAVSTFQKLDGICWQVQQRYRDTGVPGRFLLQARGARGAVDVVVKKKSVKLYGASTRKPMLCTLRAIHVGRAQRDAQTLPALPSLYCDPPQLSSGPGRSPCR</sequence>
<evidence type="ECO:0000259" key="3">
    <source>
        <dbReference type="Pfam" id="PF00061"/>
    </source>
</evidence>
<reference evidence="4" key="1">
    <citation type="submission" date="2019-03" db="UniProtKB">
        <authorList>
            <consortium name="Ensembl"/>
        </authorList>
    </citation>
    <scope>IDENTIFICATION</scope>
</reference>
<accession>A0A452VF02</accession>
<dbReference type="GO" id="GO:0006956">
    <property type="term" value="P:complement activation"/>
    <property type="evidence" value="ECO:0007669"/>
    <property type="project" value="InterPro"/>
</dbReference>
<organism evidence="4">
    <name type="scientific">Ursus maritimus</name>
    <name type="common">Polar bear</name>
    <name type="synonym">Thalarctos maritimus</name>
    <dbReference type="NCBI Taxonomy" id="29073"/>
    <lineage>
        <taxon>Eukaryota</taxon>
        <taxon>Metazoa</taxon>
        <taxon>Chordata</taxon>
        <taxon>Craniata</taxon>
        <taxon>Vertebrata</taxon>
        <taxon>Euteleostomi</taxon>
        <taxon>Mammalia</taxon>
        <taxon>Eutheria</taxon>
        <taxon>Laurasiatheria</taxon>
        <taxon>Carnivora</taxon>
        <taxon>Caniformia</taxon>
        <taxon>Ursidae</taxon>
        <taxon>Ursus</taxon>
    </lineage>
</organism>
<dbReference type="PANTHER" id="PTHR47304:SF1">
    <property type="entry name" value="COMPLEMENT COMPONENT C8 GAMMA CHAIN"/>
    <property type="match status" value="1"/>
</dbReference>